<gene>
    <name evidence="9" type="ORF">EUTSA_v10009500mg</name>
</gene>
<dbReference type="FunFam" id="2.40.330.10:FF:000009">
    <property type="entry name" value="Transcriptional factor B3 family protein"/>
    <property type="match status" value="1"/>
</dbReference>
<dbReference type="InterPro" id="IPR039218">
    <property type="entry name" value="REM_fam"/>
</dbReference>
<feature type="region of interest" description="Disordered" evidence="7">
    <location>
        <begin position="112"/>
        <end position="159"/>
    </location>
</feature>
<evidence type="ECO:0000256" key="2">
    <source>
        <dbReference type="ARBA" id="ARBA00022737"/>
    </source>
</evidence>
<feature type="domain" description="TF-B3" evidence="8">
    <location>
        <begin position="157"/>
        <end position="254"/>
    </location>
</feature>
<accession>V4K9F8</accession>
<dbReference type="PANTHER" id="PTHR31674">
    <property type="entry name" value="B3 DOMAIN-CONTAINING PROTEIN REM-LIKE 3-RELATED"/>
    <property type="match status" value="1"/>
</dbReference>
<dbReference type="Proteomes" id="UP000030689">
    <property type="component" value="Unassembled WGS sequence"/>
</dbReference>
<keyword evidence="5" id="KW-0804">Transcription</keyword>
<evidence type="ECO:0000256" key="4">
    <source>
        <dbReference type="ARBA" id="ARBA00023125"/>
    </source>
</evidence>
<name>V4K9F8_EUTSA</name>
<evidence type="ECO:0000256" key="1">
    <source>
        <dbReference type="ARBA" id="ARBA00004123"/>
    </source>
</evidence>
<reference evidence="9 10" key="1">
    <citation type="journal article" date="2013" name="Front. Plant Sci.">
        <title>The Reference Genome of the Halophytic Plant Eutrema salsugineum.</title>
        <authorList>
            <person name="Yang R."/>
            <person name="Jarvis D.E."/>
            <person name="Chen H."/>
            <person name="Beilstein M.A."/>
            <person name="Grimwood J."/>
            <person name="Jenkins J."/>
            <person name="Shu S."/>
            <person name="Prochnik S."/>
            <person name="Xin M."/>
            <person name="Ma C."/>
            <person name="Schmutz J."/>
            <person name="Wing R.A."/>
            <person name="Mitchell-Olds T."/>
            <person name="Schumaker K.S."/>
            <person name="Wang X."/>
        </authorList>
    </citation>
    <scope>NUCLEOTIDE SEQUENCE [LARGE SCALE GENOMIC DNA]</scope>
</reference>
<comment type="subcellular location">
    <subcellularLocation>
        <location evidence="1">Nucleus</location>
    </subcellularLocation>
</comment>
<feature type="non-terminal residue" evidence="9">
    <location>
        <position position="351"/>
    </location>
</feature>
<evidence type="ECO:0000256" key="6">
    <source>
        <dbReference type="ARBA" id="ARBA00023242"/>
    </source>
</evidence>
<dbReference type="eggNOG" id="ENOG502SK57">
    <property type="taxonomic scope" value="Eukaryota"/>
</dbReference>
<evidence type="ECO:0000256" key="7">
    <source>
        <dbReference type="SAM" id="MobiDB-lite"/>
    </source>
</evidence>
<keyword evidence="2" id="KW-0677">Repeat</keyword>
<dbReference type="AlphaFoldDB" id="V4K9F8"/>
<dbReference type="PROSITE" id="PS50863">
    <property type="entry name" value="B3"/>
    <property type="match status" value="3"/>
</dbReference>
<dbReference type="SUPFAM" id="SSF101936">
    <property type="entry name" value="DNA-binding pseudobarrel domain"/>
    <property type="match status" value="3"/>
</dbReference>
<dbReference type="GO" id="GO:0003677">
    <property type="term" value="F:DNA binding"/>
    <property type="evidence" value="ECO:0007669"/>
    <property type="project" value="UniProtKB-KW"/>
</dbReference>
<dbReference type="CDD" id="cd10017">
    <property type="entry name" value="B3_DNA"/>
    <property type="match status" value="3"/>
</dbReference>
<evidence type="ECO:0000313" key="9">
    <source>
        <dbReference type="EMBL" id="ESQ34300.1"/>
    </source>
</evidence>
<sequence length="351" mass="39922">MAGQSLHSPTKPHFFQPLLPGFHSHLNMPVSFFSKHVEGRHNQNKTAKLRSDASEKTWSVKMDGLKFTDGWEDFAVAHDLRIGDIIIFRHEGDMVFHVTALGPSCCEIQYTSSTSNETDGNGDDQTNHIGNRTRVKRKRVKKNRRKKAESSSSDHSHFEAKVSASSLEMDRLYLPRIFARSNGLDKMSGEKILLLNEEGRSWNLNLKYNEAGMHTFIRPGWRRFCAQNGMKQGHYTFKLVQKSGPPVIRLCRALHRAKTDQESSLHHSCYYLPQGFTRLNGINKPGKITLLGEDGVKKVVDLLQNKRTGTMRIGKGWREFCDAHGVKIGESFVLELIWEEKASPVLKFCTK</sequence>
<dbReference type="EMBL" id="KI517683">
    <property type="protein sequence ID" value="ESQ34300.1"/>
    <property type="molecule type" value="Genomic_DNA"/>
</dbReference>
<keyword evidence="6" id="KW-0539">Nucleus</keyword>
<dbReference type="SMART" id="SM01019">
    <property type="entry name" value="B3"/>
    <property type="match status" value="3"/>
</dbReference>
<feature type="compositionally biased region" description="Polar residues" evidence="7">
    <location>
        <begin position="112"/>
        <end position="130"/>
    </location>
</feature>
<dbReference type="Gene3D" id="2.40.330.10">
    <property type="entry name" value="DNA-binding pseudobarrel domain"/>
    <property type="match status" value="3"/>
</dbReference>
<dbReference type="InterPro" id="IPR015300">
    <property type="entry name" value="DNA-bd_pseudobarrel_sf"/>
</dbReference>
<protein>
    <recommendedName>
        <fullName evidence="8">TF-B3 domain-containing protein</fullName>
    </recommendedName>
</protein>
<evidence type="ECO:0000256" key="3">
    <source>
        <dbReference type="ARBA" id="ARBA00023015"/>
    </source>
</evidence>
<keyword evidence="4" id="KW-0238">DNA-binding</keyword>
<feature type="domain" description="TF-B3" evidence="8">
    <location>
        <begin position="255"/>
        <end position="351"/>
    </location>
</feature>
<evidence type="ECO:0000256" key="5">
    <source>
        <dbReference type="ARBA" id="ARBA00023163"/>
    </source>
</evidence>
<keyword evidence="3" id="KW-0805">Transcription regulation</keyword>
<organism evidence="9 10">
    <name type="scientific">Eutrema salsugineum</name>
    <name type="common">Saltwater cress</name>
    <name type="synonym">Sisymbrium salsugineum</name>
    <dbReference type="NCBI Taxonomy" id="72664"/>
    <lineage>
        <taxon>Eukaryota</taxon>
        <taxon>Viridiplantae</taxon>
        <taxon>Streptophyta</taxon>
        <taxon>Embryophyta</taxon>
        <taxon>Tracheophyta</taxon>
        <taxon>Spermatophyta</taxon>
        <taxon>Magnoliopsida</taxon>
        <taxon>eudicotyledons</taxon>
        <taxon>Gunneridae</taxon>
        <taxon>Pentapetalae</taxon>
        <taxon>rosids</taxon>
        <taxon>malvids</taxon>
        <taxon>Brassicales</taxon>
        <taxon>Brassicaceae</taxon>
        <taxon>Eutremeae</taxon>
        <taxon>Eutrema</taxon>
    </lineage>
</organism>
<dbReference type="KEGG" id="eus:EUTSA_v10009500mg"/>
<dbReference type="STRING" id="72664.V4K9F8"/>
<evidence type="ECO:0000259" key="8">
    <source>
        <dbReference type="PROSITE" id="PS50863"/>
    </source>
</evidence>
<keyword evidence="10" id="KW-1185">Reference proteome</keyword>
<evidence type="ECO:0000313" key="10">
    <source>
        <dbReference type="Proteomes" id="UP000030689"/>
    </source>
</evidence>
<feature type="domain" description="TF-B3" evidence="8">
    <location>
        <begin position="11"/>
        <end position="104"/>
    </location>
</feature>
<proteinExistence type="predicted"/>
<feature type="compositionally biased region" description="Basic and acidic residues" evidence="7">
    <location>
        <begin position="148"/>
        <end position="159"/>
    </location>
</feature>
<dbReference type="Pfam" id="PF02362">
    <property type="entry name" value="B3"/>
    <property type="match status" value="3"/>
</dbReference>
<dbReference type="OMA" id="WILGLRH"/>
<dbReference type="Gramene" id="ESQ34300">
    <property type="protein sequence ID" value="ESQ34300"/>
    <property type="gene ID" value="EUTSA_v10009500mg"/>
</dbReference>
<feature type="compositionally biased region" description="Basic residues" evidence="7">
    <location>
        <begin position="131"/>
        <end position="147"/>
    </location>
</feature>
<dbReference type="GO" id="GO:0005634">
    <property type="term" value="C:nucleus"/>
    <property type="evidence" value="ECO:0007669"/>
    <property type="project" value="UniProtKB-SubCell"/>
</dbReference>
<dbReference type="InterPro" id="IPR003340">
    <property type="entry name" value="B3_DNA-bd"/>
</dbReference>
<dbReference type="FunFam" id="2.40.330.10:FF:000005">
    <property type="entry name" value="Transcriptional factor B3 family protein"/>
    <property type="match status" value="1"/>
</dbReference>
<dbReference type="PANTHER" id="PTHR31674:SF22">
    <property type="entry name" value="B3 DOMAIN-CONTAINING PROTEIN REM17"/>
    <property type="match status" value="1"/>
</dbReference>